<keyword evidence="3" id="KW-1185">Reference proteome</keyword>
<organism evidence="2 3">
    <name type="scientific">Ornithinibacter aureus</name>
    <dbReference type="NCBI Taxonomy" id="622664"/>
    <lineage>
        <taxon>Bacteria</taxon>
        <taxon>Bacillati</taxon>
        <taxon>Actinomycetota</taxon>
        <taxon>Actinomycetes</taxon>
        <taxon>Micrococcales</taxon>
        <taxon>Intrasporangiaceae</taxon>
        <taxon>Ornithinibacter</taxon>
    </lineage>
</organism>
<protein>
    <recommendedName>
        <fullName evidence="1">Probable 2-phosphosulfolactate phosphatase</fullName>
    </recommendedName>
</protein>
<sequence length="251" mass="25292">MVSPFGQRPFDIRMEWGPRGARELVDEGIAVAVVVDVLSFTTSVTVAVERGTAVLPLAWGAVDAAERARDLDAVVAAGRRDGGPGRITLSPASILTESAPPRLVLPSPNGSAICEQLAAVDVTVVAASLRNAPAVGRWLAAHGGPVGVVASGERWAGDGSLRPAVEDAWGAGAVIDAVVAAEPSATLSPEAAAARAGYCAVRPDLRARLAACASGVELVDKGFAADVAIAAGPSTSSAVPVLTDGWFASVD</sequence>
<evidence type="ECO:0000313" key="2">
    <source>
        <dbReference type="EMBL" id="GAA4395595.1"/>
    </source>
</evidence>
<dbReference type="Gene3D" id="3.90.1560.10">
    <property type="entry name" value="ComB-like"/>
    <property type="match status" value="1"/>
</dbReference>
<gene>
    <name evidence="2" type="ORF">GCM10023153_17730</name>
</gene>
<evidence type="ECO:0000256" key="1">
    <source>
        <dbReference type="ARBA" id="ARBA00021948"/>
    </source>
</evidence>
<dbReference type="RefSeq" id="WP_159900263.1">
    <property type="nucleotide sequence ID" value="NZ_BAABFX010000026.1"/>
</dbReference>
<proteinExistence type="predicted"/>
<dbReference type="InterPro" id="IPR036702">
    <property type="entry name" value="ComB-like_sf"/>
</dbReference>
<reference evidence="3" key="1">
    <citation type="journal article" date="2019" name="Int. J. Syst. Evol. Microbiol.">
        <title>The Global Catalogue of Microorganisms (GCM) 10K type strain sequencing project: providing services to taxonomists for standard genome sequencing and annotation.</title>
        <authorList>
            <consortium name="The Broad Institute Genomics Platform"/>
            <consortium name="The Broad Institute Genome Sequencing Center for Infectious Disease"/>
            <person name="Wu L."/>
            <person name="Ma J."/>
        </authorList>
    </citation>
    <scope>NUCLEOTIDE SEQUENCE [LARGE SCALE GENOMIC DNA]</scope>
    <source>
        <strain evidence="3">JCM 17738</strain>
    </source>
</reference>
<dbReference type="InterPro" id="IPR005238">
    <property type="entry name" value="ComB-like"/>
</dbReference>
<name>A0ABP8JTM1_9MICO</name>
<dbReference type="EMBL" id="BAABFX010000026">
    <property type="protein sequence ID" value="GAA4395595.1"/>
    <property type="molecule type" value="Genomic_DNA"/>
</dbReference>
<accession>A0ABP8JTM1</accession>
<dbReference type="SUPFAM" id="SSF142823">
    <property type="entry name" value="ComB-like"/>
    <property type="match status" value="1"/>
</dbReference>
<comment type="caution">
    <text evidence="2">The sequence shown here is derived from an EMBL/GenBank/DDBJ whole genome shotgun (WGS) entry which is preliminary data.</text>
</comment>
<dbReference type="Pfam" id="PF04029">
    <property type="entry name" value="2-ph_phosp"/>
    <property type="match status" value="1"/>
</dbReference>
<evidence type="ECO:0000313" key="3">
    <source>
        <dbReference type="Proteomes" id="UP001500390"/>
    </source>
</evidence>
<dbReference type="Proteomes" id="UP001500390">
    <property type="component" value="Unassembled WGS sequence"/>
</dbReference>